<comment type="caution">
    <text evidence="1">The sequence shown here is derived from an EMBL/GenBank/DDBJ whole genome shotgun (WGS) entry which is preliminary data.</text>
</comment>
<dbReference type="EMBL" id="LAZR01036713">
    <property type="protein sequence ID" value="KKL24117.1"/>
    <property type="molecule type" value="Genomic_DNA"/>
</dbReference>
<protein>
    <submittedName>
        <fullName evidence="1">Uncharacterized protein</fullName>
    </submittedName>
</protein>
<reference evidence="1" key="1">
    <citation type="journal article" date="2015" name="Nature">
        <title>Complex archaea that bridge the gap between prokaryotes and eukaryotes.</title>
        <authorList>
            <person name="Spang A."/>
            <person name="Saw J.H."/>
            <person name="Jorgensen S.L."/>
            <person name="Zaremba-Niedzwiedzka K."/>
            <person name="Martijn J."/>
            <person name="Lind A.E."/>
            <person name="van Eijk R."/>
            <person name="Schleper C."/>
            <person name="Guy L."/>
            <person name="Ettema T.J."/>
        </authorList>
    </citation>
    <scope>NUCLEOTIDE SEQUENCE</scope>
</reference>
<evidence type="ECO:0000313" key="1">
    <source>
        <dbReference type="EMBL" id="KKL24117.1"/>
    </source>
</evidence>
<sequence>MSISISERIKIVPLALAPDADRYNADPTTDWIRCKESVLFLVVEGVGGTGTAALTINEATDNAGAGSAPIAYRYRLLTTAGGLDTWGDWQTVAAAGVTP</sequence>
<proteinExistence type="predicted"/>
<organism evidence="1">
    <name type="scientific">marine sediment metagenome</name>
    <dbReference type="NCBI Taxonomy" id="412755"/>
    <lineage>
        <taxon>unclassified sequences</taxon>
        <taxon>metagenomes</taxon>
        <taxon>ecological metagenomes</taxon>
    </lineage>
</organism>
<accession>A0A0F9CCI6</accession>
<dbReference type="AlphaFoldDB" id="A0A0F9CCI6"/>
<name>A0A0F9CCI6_9ZZZZ</name>
<gene>
    <name evidence="1" type="ORF">LCGC14_2418550</name>
</gene>
<feature type="non-terminal residue" evidence="1">
    <location>
        <position position="99"/>
    </location>
</feature>